<feature type="compositionally biased region" description="Low complexity" evidence="1">
    <location>
        <begin position="198"/>
        <end position="213"/>
    </location>
</feature>
<dbReference type="EMBL" id="BNBT01000017">
    <property type="protein sequence ID" value="GHE48498.1"/>
    <property type="molecule type" value="Genomic_DNA"/>
</dbReference>
<gene>
    <name evidence="2" type="ORF">GCM10018785_17600</name>
</gene>
<dbReference type="PANTHER" id="PTHR34796:SF1">
    <property type="entry name" value="EXPRESSED PROTEIN"/>
    <property type="match status" value="1"/>
</dbReference>
<dbReference type="Pfam" id="PF03745">
    <property type="entry name" value="DUF309"/>
    <property type="match status" value="1"/>
</dbReference>
<accession>A0A918ZFA9</accession>
<feature type="region of interest" description="Disordered" evidence="1">
    <location>
        <begin position="186"/>
        <end position="288"/>
    </location>
</feature>
<dbReference type="InterPro" id="IPR023203">
    <property type="entry name" value="TTHA0068_sf"/>
</dbReference>
<name>A0A918ZFA9_9ACTN</name>
<dbReference type="PANTHER" id="PTHR34796">
    <property type="entry name" value="EXPRESSED PROTEIN"/>
    <property type="match status" value="1"/>
</dbReference>
<dbReference type="Proteomes" id="UP000608024">
    <property type="component" value="Unassembled WGS sequence"/>
</dbReference>
<evidence type="ECO:0000256" key="1">
    <source>
        <dbReference type="SAM" id="MobiDB-lite"/>
    </source>
</evidence>
<reference evidence="2" key="2">
    <citation type="submission" date="2020-09" db="EMBL/GenBank/DDBJ databases">
        <authorList>
            <person name="Sun Q."/>
            <person name="Ohkuma M."/>
        </authorList>
    </citation>
    <scope>NUCLEOTIDE SEQUENCE</scope>
    <source>
        <strain evidence="2">JCM 4784</strain>
    </source>
</reference>
<comment type="caution">
    <text evidence="2">The sequence shown here is derived from an EMBL/GenBank/DDBJ whole genome shotgun (WGS) entry which is preliminary data.</text>
</comment>
<feature type="region of interest" description="Disordered" evidence="1">
    <location>
        <begin position="1"/>
        <end position="64"/>
    </location>
</feature>
<dbReference type="AlphaFoldDB" id="A0A918ZFA9"/>
<dbReference type="Gene3D" id="1.10.3450.10">
    <property type="entry name" value="TTHA0068-like"/>
    <property type="match status" value="1"/>
</dbReference>
<organism evidence="2 3">
    <name type="scientific">Streptomyces longispororuber</name>
    <dbReference type="NCBI Taxonomy" id="68230"/>
    <lineage>
        <taxon>Bacteria</taxon>
        <taxon>Bacillati</taxon>
        <taxon>Actinomycetota</taxon>
        <taxon>Actinomycetes</taxon>
        <taxon>Kitasatosporales</taxon>
        <taxon>Streptomycetaceae</taxon>
        <taxon>Streptomyces</taxon>
    </lineage>
</organism>
<evidence type="ECO:0000313" key="3">
    <source>
        <dbReference type="Proteomes" id="UP000608024"/>
    </source>
</evidence>
<keyword evidence="3" id="KW-1185">Reference proteome</keyword>
<evidence type="ECO:0000313" key="2">
    <source>
        <dbReference type="EMBL" id="GHE48498.1"/>
    </source>
</evidence>
<sequence length="288" mass="29628">MVPNAPGPARDNRAMTSAQGAADRDRDADGRARNARPRDGLGRPLPYGADGVERQPEGVVRTPEETVAEAQALLDAGRPFHAHEVFEDAWKSGPEEERGLWRGLAQLAVGLTHAARGNTKGGARLLLRGAGAVSAWTGETGRERPYGIGVPELARWARALAERVEGDGAPLGVTGAAEAAPALVPRAAAQAHRSAGEAPRSAAQAPRPAGEAPRPAEEAPRSAAGEAPRSAEEAPRSAAGGAPRSAEDAPHPSDTASRTAEDAPHPSDTASRTAEQDPRPRPEGPAGG</sequence>
<reference evidence="2" key="1">
    <citation type="journal article" date="2014" name="Int. J. Syst. Evol. Microbiol.">
        <title>Complete genome sequence of Corynebacterium casei LMG S-19264T (=DSM 44701T), isolated from a smear-ripened cheese.</title>
        <authorList>
            <consortium name="US DOE Joint Genome Institute (JGI-PGF)"/>
            <person name="Walter F."/>
            <person name="Albersmeier A."/>
            <person name="Kalinowski J."/>
            <person name="Ruckert C."/>
        </authorList>
    </citation>
    <scope>NUCLEOTIDE SEQUENCE</scope>
    <source>
        <strain evidence="2">JCM 4784</strain>
    </source>
</reference>
<evidence type="ECO:0008006" key="4">
    <source>
        <dbReference type="Google" id="ProtNLM"/>
    </source>
</evidence>
<protein>
    <recommendedName>
        <fullName evidence="4">DUF309 domain-containing protein</fullName>
    </recommendedName>
</protein>
<dbReference type="InterPro" id="IPR005500">
    <property type="entry name" value="DUF309"/>
</dbReference>
<feature type="compositionally biased region" description="Basic and acidic residues" evidence="1">
    <location>
        <begin position="22"/>
        <end position="41"/>
    </location>
</feature>
<proteinExistence type="predicted"/>
<dbReference type="SUPFAM" id="SSF140663">
    <property type="entry name" value="TTHA0068-like"/>
    <property type="match status" value="1"/>
</dbReference>